<dbReference type="Proteomes" id="UP000199620">
    <property type="component" value="Chromosome I"/>
</dbReference>
<proteinExistence type="predicted"/>
<reference evidence="3 4" key="1">
    <citation type="submission" date="2016-10" db="EMBL/GenBank/DDBJ databases">
        <authorList>
            <person name="Varghese N."/>
            <person name="Submissions S."/>
        </authorList>
    </citation>
    <scope>NUCLEOTIDE SEQUENCE [LARGE SCALE GENOMIC DNA]</scope>
    <source>
        <strain evidence="3 4">BS2771</strain>
    </source>
</reference>
<dbReference type="EMBL" id="LT629800">
    <property type="protein sequence ID" value="SDV08443.1"/>
    <property type="molecule type" value="Genomic_DNA"/>
</dbReference>
<evidence type="ECO:0000256" key="1">
    <source>
        <dbReference type="SAM" id="SignalP"/>
    </source>
</evidence>
<evidence type="ECO:0000313" key="2">
    <source>
        <dbReference type="EMBL" id="KAA2232576.1"/>
    </source>
</evidence>
<evidence type="ECO:0000313" key="3">
    <source>
        <dbReference type="EMBL" id="SDV08443.1"/>
    </source>
</evidence>
<evidence type="ECO:0008006" key="6">
    <source>
        <dbReference type="Google" id="ProtNLM"/>
    </source>
</evidence>
<dbReference type="AlphaFoldDB" id="A0A5B2V0L7"/>
<dbReference type="OrthoDB" id="6930070at2"/>
<protein>
    <recommendedName>
        <fullName evidence="6">Lipoprotein</fullName>
    </recommendedName>
</protein>
<organism evidence="2 5">
    <name type="scientific">Pseudomonas brenneri</name>
    <dbReference type="NCBI Taxonomy" id="129817"/>
    <lineage>
        <taxon>Bacteria</taxon>
        <taxon>Pseudomonadati</taxon>
        <taxon>Pseudomonadota</taxon>
        <taxon>Gammaproteobacteria</taxon>
        <taxon>Pseudomonadales</taxon>
        <taxon>Pseudomonadaceae</taxon>
        <taxon>Pseudomonas</taxon>
    </lineage>
</organism>
<name>A0A5B2V0L7_9PSED</name>
<accession>A0A5B2V0L7</accession>
<gene>
    <name evidence="2" type="ORF">F1720_03240</name>
    <name evidence="3" type="ORF">SAMN04490181_4451</name>
</gene>
<dbReference type="EMBL" id="VUOL01000002">
    <property type="protein sequence ID" value="KAA2232576.1"/>
    <property type="molecule type" value="Genomic_DNA"/>
</dbReference>
<dbReference type="Proteomes" id="UP000325296">
    <property type="component" value="Unassembled WGS sequence"/>
</dbReference>
<evidence type="ECO:0000313" key="5">
    <source>
        <dbReference type="Proteomes" id="UP000325296"/>
    </source>
</evidence>
<dbReference type="PROSITE" id="PS51257">
    <property type="entry name" value="PROKAR_LIPOPROTEIN"/>
    <property type="match status" value="1"/>
</dbReference>
<keyword evidence="4" id="KW-1185">Reference proteome</keyword>
<evidence type="ECO:0000313" key="4">
    <source>
        <dbReference type="Proteomes" id="UP000199620"/>
    </source>
</evidence>
<keyword evidence="1" id="KW-0732">Signal</keyword>
<dbReference type="RefSeq" id="WP_065942317.1">
    <property type="nucleotide sequence ID" value="NZ_BMNU01000003.1"/>
</dbReference>
<feature type="chain" id="PRO_5023005472" description="Lipoprotein" evidence="1">
    <location>
        <begin position="22"/>
        <end position="144"/>
    </location>
</feature>
<feature type="signal peptide" evidence="1">
    <location>
        <begin position="1"/>
        <end position="21"/>
    </location>
</feature>
<sequence>MRRPFVFAALAASLVSLSACAAEDVPTPTAATQAMFVDQPLSLVDDQGRCTLVKPDQTRMQLDMEWPCSFSLDAQQKLRVETFNNTPIFAVWRSEHMPAPSHDCLSKMQAVRQYQGIFEAGAVSTFAACGSGGDQKMYVAPFTW</sequence>
<reference evidence="2 5" key="2">
    <citation type="submission" date="2019-09" db="EMBL/GenBank/DDBJ databases">
        <title>Draft genome sequence of Pseudomonas brenneri CCUG 51514(T).</title>
        <authorList>
            <person name="Tunovic T."/>
            <person name="Pineiro-Iglesias B."/>
            <person name="Unosson C."/>
            <person name="Inganas E."/>
            <person name="Ohlen M."/>
            <person name="Cardew S."/>
            <person name="Jensie-Markopoulos S."/>
            <person name="Salva-Serra F."/>
            <person name="Jaen-Luchoro D."/>
            <person name="Svensson-Stadler L."/>
            <person name="Chun J."/>
            <person name="Moore E."/>
        </authorList>
    </citation>
    <scope>NUCLEOTIDE SEQUENCE [LARGE SCALE GENOMIC DNA]</scope>
    <source>
        <strain evidence="2 5">CCUG 51514</strain>
    </source>
</reference>